<protein>
    <submittedName>
        <fullName evidence="4">Uncharacterized protein LOC106460361 isoform X2</fullName>
    </submittedName>
</protein>
<dbReference type="RefSeq" id="XP_022242776.1">
    <property type="nucleotide sequence ID" value="XM_022387068.1"/>
</dbReference>
<dbReference type="Proteomes" id="UP000694941">
    <property type="component" value="Unplaced"/>
</dbReference>
<keyword evidence="3" id="KW-1185">Reference proteome</keyword>
<feature type="domain" description="CHAT" evidence="2">
    <location>
        <begin position="311"/>
        <end position="608"/>
    </location>
</feature>
<evidence type="ECO:0000313" key="4">
    <source>
        <dbReference type="RefSeq" id="XP_022242776.1"/>
    </source>
</evidence>
<gene>
    <name evidence="4" type="primary">LOC106460361</name>
</gene>
<reference evidence="4" key="1">
    <citation type="submission" date="2025-08" db="UniProtKB">
        <authorList>
            <consortium name="RefSeq"/>
        </authorList>
    </citation>
    <scope>IDENTIFICATION</scope>
    <source>
        <tissue evidence="4">Muscle</tissue>
    </source>
</reference>
<dbReference type="PANTHER" id="PTHR10098">
    <property type="entry name" value="RAPSYN-RELATED"/>
    <property type="match status" value="1"/>
</dbReference>
<evidence type="ECO:0000313" key="3">
    <source>
        <dbReference type="Proteomes" id="UP000694941"/>
    </source>
</evidence>
<sequence length="619" mass="70079">MDALYESKKVKDNFFIGICYENFGLISQDLKNYNKAVSFHKRALELMKQYGDQAHISKGNLYFAHDLCLIQDFEKAVYHTKESILGAETLRLKMGSDDASKVSSFDNRQISVFNFLIYQLLVQGKSGQALSVSELAHGRALSDMLAYKFKSSLELSNKTWLSEEDIISKSRLDNMFLEEEIPSFYISTANRFHTTILVYSLIMLADHPWLCIWVIKPIEFLKSGESSIHCIKVPGDKIFPSNKTERDRLFAKISKYTTQISHGKTSKEKTTAECNQGPNEAKCSPEDKATARGQMERITLSNSIENESYEALRLFYDVCIGPVAEFLPNPDDHNVTRITVIPSSWLFKVPFCALISPSKRYLIQDYIISYTPSLRSFLLLRHRLEERERNLKNRKLKVVAIGNPKTASCWELEELPGAENELKCVQNIFGIESCHVIDKEAATKEEIMKCMKEVDVLHVVSHGDTEEPVDCSDEDPLNFFFPDTYLMKGCLFLSPDGNKCNGLLCSRDLQDLFCDISLVTLSCCKTGSGQVTNDSILGLYRAFLVAGACGVVSSPWLVSDAITPYFMDNFYRCFLVDRDVPKALRSAMLNLIEANVSWKNWAAFSYTGALSLVWPGMAW</sequence>
<dbReference type="InterPro" id="IPR011990">
    <property type="entry name" value="TPR-like_helical_dom_sf"/>
</dbReference>
<dbReference type="SUPFAM" id="SSF48452">
    <property type="entry name" value="TPR-like"/>
    <property type="match status" value="1"/>
</dbReference>
<organism evidence="3 4">
    <name type="scientific">Limulus polyphemus</name>
    <name type="common">Atlantic horseshoe crab</name>
    <dbReference type="NCBI Taxonomy" id="6850"/>
    <lineage>
        <taxon>Eukaryota</taxon>
        <taxon>Metazoa</taxon>
        <taxon>Ecdysozoa</taxon>
        <taxon>Arthropoda</taxon>
        <taxon>Chelicerata</taxon>
        <taxon>Merostomata</taxon>
        <taxon>Xiphosura</taxon>
        <taxon>Limulidae</taxon>
        <taxon>Limulus</taxon>
    </lineage>
</organism>
<accession>A0ABM1SGM1</accession>
<dbReference type="GeneID" id="106460361"/>
<dbReference type="Pfam" id="PF12770">
    <property type="entry name" value="CHAT"/>
    <property type="match status" value="1"/>
</dbReference>
<name>A0ABM1SGM1_LIMPO</name>
<evidence type="ECO:0000256" key="1">
    <source>
        <dbReference type="SAM" id="MobiDB-lite"/>
    </source>
</evidence>
<feature type="region of interest" description="Disordered" evidence="1">
    <location>
        <begin position="267"/>
        <end position="288"/>
    </location>
</feature>
<evidence type="ECO:0000259" key="2">
    <source>
        <dbReference type="Pfam" id="PF12770"/>
    </source>
</evidence>
<dbReference type="PANTHER" id="PTHR10098:SF108">
    <property type="entry name" value="TETRATRICOPEPTIDE REPEAT PROTEIN 28"/>
    <property type="match status" value="1"/>
</dbReference>
<dbReference type="Gene3D" id="1.25.40.10">
    <property type="entry name" value="Tetratricopeptide repeat domain"/>
    <property type="match status" value="1"/>
</dbReference>
<proteinExistence type="predicted"/>
<dbReference type="InterPro" id="IPR024983">
    <property type="entry name" value="CHAT_dom"/>
</dbReference>